<accession>A0ABR3NSE5</accession>
<evidence type="ECO:0000313" key="1">
    <source>
        <dbReference type="EMBL" id="KAL1279593.1"/>
    </source>
</evidence>
<protein>
    <submittedName>
        <fullName evidence="1">Uncharacterized protein</fullName>
    </submittedName>
</protein>
<dbReference type="EMBL" id="JAYMGO010000003">
    <property type="protein sequence ID" value="KAL1279593.1"/>
    <property type="molecule type" value="Genomic_DNA"/>
</dbReference>
<proteinExistence type="predicted"/>
<organism evidence="1 2">
    <name type="scientific">Cirrhinus molitorella</name>
    <name type="common">mud carp</name>
    <dbReference type="NCBI Taxonomy" id="172907"/>
    <lineage>
        <taxon>Eukaryota</taxon>
        <taxon>Metazoa</taxon>
        <taxon>Chordata</taxon>
        <taxon>Craniata</taxon>
        <taxon>Vertebrata</taxon>
        <taxon>Euteleostomi</taxon>
        <taxon>Actinopterygii</taxon>
        <taxon>Neopterygii</taxon>
        <taxon>Teleostei</taxon>
        <taxon>Ostariophysi</taxon>
        <taxon>Cypriniformes</taxon>
        <taxon>Cyprinidae</taxon>
        <taxon>Labeoninae</taxon>
        <taxon>Labeonini</taxon>
        <taxon>Cirrhinus</taxon>
    </lineage>
</organism>
<comment type="caution">
    <text evidence="1">The sequence shown here is derived from an EMBL/GenBank/DDBJ whole genome shotgun (WGS) entry which is preliminary data.</text>
</comment>
<name>A0ABR3NSE5_9TELE</name>
<dbReference type="Proteomes" id="UP001558613">
    <property type="component" value="Unassembled WGS sequence"/>
</dbReference>
<gene>
    <name evidence="1" type="ORF">QQF64_026266</name>
</gene>
<reference evidence="1 2" key="1">
    <citation type="submission" date="2023-09" db="EMBL/GenBank/DDBJ databases">
        <authorList>
            <person name="Wang M."/>
        </authorList>
    </citation>
    <scope>NUCLEOTIDE SEQUENCE [LARGE SCALE GENOMIC DNA]</scope>
    <source>
        <strain evidence="1">GT-2023</strain>
        <tissue evidence="1">Liver</tissue>
    </source>
</reference>
<sequence length="89" mass="9689">MRLDLCAFLSSAGSNLRLRSRVQTLSGFLFSGSTSPAVPRCYLFLSERALGLQLCNFTVCLAQSLLKNAAIAVQNKPLVHVDLDETQSD</sequence>
<keyword evidence="2" id="KW-1185">Reference proteome</keyword>
<evidence type="ECO:0000313" key="2">
    <source>
        <dbReference type="Proteomes" id="UP001558613"/>
    </source>
</evidence>